<dbReference type="OrthoDB" id="3721873at2"/>
<feature type="transmembrane region" description="Helical" evidence="1">
    <location>
        <begin position="142"/>
        <end position="168"/>
    </location>
</feature>
<feature type="transmembrane region" description="Helical" evidence="1">
    <location>
        <begin position="327"/>
        <end position="344"/>
    </location>
</feature>
<feature type="transmembrane region" description="Helical" evidence="1">
    <location>
        <begin position="350"/>
        <end position="368"/>
    </location>
</feature>
<feature type="transmembrane region" description="Helical" evidence="1">
    <location>
        <begin position="101"/>
        <end position="122"/>
    </location>
</feature>
<protein>
    <submittedName>
        <fullName evidence="2">Uncharacterized protein</fullName>
    </submittedName>
</protein>
<gene>
    <name evidence="2" type="ORF">DB32_003901</name>
</gene>
<feature type="transmembrane region" description="Helical" evidence="1">
    <location>
        <begin position="261"/>
        <end position="291"/>
    </location>
</feature>
<dbReference type="EMBL" id="CP011125">
    <property type="protein sequence ID" value="AKF06752.1"/>
    <property type="molecule type" value="Genomic_DNA"/>
</dbReference>
<keyword evidence="3" id="KW-1185">Reference proteome</keyword>
<dbReference type="AlphaFoldDB" id="A0A0F6W425"/>
<keyword evidence="1" id="KW-1133">Transmembrane helix</keyword>
<feature type="transmembrane region" description="Helical" evidence="1">
    <location>
        <begin position="297"/>
        <end position="315"/>
    </location>
</feature>
<dbReference type="KEGG" id="samy:DB32_003901"/>
<dbReference type="RefSeq" id="WP_053233899.1">
    <property type="nucleotide sequence ID" value="NZ_CP011125.1"/>
</dbReference>
<keyword evidence="1" id="KW-0472">Membrane</keyword>
<proteinExistence type="predicted"/>
<evidence type="ECO:0000256" key="1">
    <source>
        <dbReference type="SAM" id="Phobius"/>
    </source>
</evidence>
<feature type="transmembrane region" description="Helical" evidence="1">
    <location>
        <begin position="218"/>
        <end position="240"/>
    </location>
</feature>
<organism evidence="2 3">
    <name type="scientific">Sandaracinus amylolyticus</name>
    <dbReference type="NCBI Taxonomy" id="927083"/>
    <lineage>
        <taxon>Bacteria</taxon>
        <taxon>Pseudomonadati</taxon>
        <taxon>Myxococcota</taxon>
        <taxon>Polyangia</taxon>
        <taxon>Polyangiales</taxon>
        <taxon>Sandaracinaceae</taxon>
        <taxon>Sandaracinus</taxon>
    </lineage>
</organism>
<evidence type="ECO:0000313" key="2">
    <source>
        <dbReference type="EMBL" id="AKF06752.1"/>
    </source>
</evidence>
<keyword evidence="1" id="KW-0812">Transmembrane</keyword>
<feature type="transmembrane region" description="Helical" evidence="1">
    <location>
        <begin position="180"/>
        <end position="212"/>
    </location>
</feature>
<accession>A0A0F6W425</accession>
<dbReference type="STRING" id="927083.DB32_003901"/>
<dbReference type="Proteomes" id="UP000034883">
    <property type="component" value="Chromosome"/>
</dbReference>
<reference evidence="2 3" key="1">
    <citation type="submission" date="2015-03" db="EMBL/GenBank/DDBJ databases">
        <title>Genome assembly of Sandaracinus amylolyticus DSM 53668.</title>
        <authorList>
            <person name="Sharma G."/>
            <person name="Subramanian S."/>
        </authorList>
    </citation>
    <scope>NUCLEOTIDE SEQUENCE [LARGE SCALE GENOMIC DNA]</scope>
    <source>
        <strain evidence="2 3">DSM 53668</strain>
    </source>
</reference>
<evidence type="ECO:0000313" key="3">
    <source>
        <dbReference type="Proteomes" id="UP000034883"/>
    </source>
</evidence>
<sequence>MVTQSAPAWTRAERISWALAGVALAAACIAHASFGYSHSDLSGHALGSDDAFISFRYAERLLAGDGLVFNAGERVEGFTNLGYLLLCVPGLALLGRDGVIAWAVGLNLLAALGAAALVASWLRRVLPAHLRVIAPWVVAIQPALWIAVASGLETPVVVLLQVALWRIVDAMAERDRARPIELVAMASIAICAVLVRADGFIGVGIAVVFLALRRHFGVAGALAAAGALAFAAVLAFRLSYYGDVLPNTYYAKVSAPFWMRVPAGIVQLGIVATQQGFALELVAIGAAWVLARRGGRLVPSYAAFLGAGVVAYWVWVGGDVFQERFLVGLYLVGSALALSIAASTSRLARWTPAIAGALVLVHLLPCVFDLRFRYTTTRTDRWVALGRHLAEHAPEGATIAVDAAGKIPFFSGLRAIDMLGLNDRELAHRERTRFDVGHDAYDPDYVLGRRPDLVACWIEPDLDMFYGLDRARWQGAGYRLRWLVFADENEHGRTEILDAREVPGALVPALIRAGFRYAVLDRAP</sequence>
<name>A0A0F6W425_9BACT</name>